<name>A0ACC0UT81_9HYPO</name>
<dbReference type="Proteomes" id="UP001163324">
    <property type="component" value="Chromosome 8"/>
</dbReference>
<accession>A0ACC0UT81</accession>
<organism evidence="1 2">
    <name type="scientific">Trichothecium roseum</name>
    <dbReference type="NCBI Taxonomy" id="47278"/>
    <lineage>
        <taxon>Eukaryota</taxon>
        <taxon>Fungi</taxon>
        <taxon>Dikarya</taxon>
        <taxon>Ascomycota</taxon>
        <taxon>Pezizomycotina</taxon>
        <taxon>Sordariomycetes</taxon>
        <taxon>Hypocreomycetidae</taxon>
        <taxon>Hypocreales</taxon>
        <taxon>Hypocreales incertae sedis</taxon>
        <taxon>Trichothecium</taxon>
    </lineage>
</organism>
<sequence>MNNGLRDSIWASSNSNSSSSRANQPRTTKWNDARPYNNSNNNNNVATTHYATMTYGYGRGDDDSSFFANGHGADGRVATTTTTTTTTNGIDAVGSSTLPDRPPAVAVSSVPSAHAAQQRWTTPGAGAANPLPPQQQQQPSNRIAPLQALRRFEQACHRIRWKYIDLRASYERALAPEANGFTRLDAERNFKVDFHEFYAWLEQAVVLALKTFSITVQPGGGGAVGSGGGGGGGQGSYHAYHHNVLRALEDEQGPLRACLGEGEVIAALWKAKELRNRWKDDKEGSGAKTTPLKMYDLGWLVETILGGLDEAYGLAVASFRGDEEMGGAAAAAAAGGGEEDGGGERGEGEGWEWMTEPMDWEA</sequence>
<reference evidence="1" key="1">
    <citation type="submission" date="2022-10" db="EMBL/GenBank/DDBJ databases">
        <title>Complete Genome of Trichothecium roseum strain YXFP-22015, a Plant Pathogen Isolated from Citrus.</title>
        <authorList>
            <person name="Wang Y."/>
            <person name="Zhu L."/>
        </authorList>
    </citation>
    <scope>NUCLEOTIDE SEQUENCE</scope>
    <source>
        <strain evidence="1">YXFP-22015</strain>
    </source>
</reference>
<protein>
    <submittedName>
        <fullName evidence="1">Uncharacterized protein</fullName>
    </submittedName>
</protein>
<gene>
    <name evidence="1" type="ORF">N3K66_007947</name>
</gene>
<evidence type="ECO:0000313" key="1">
    <source>
        <dbReference type="EMBL" id="KAI9896925.1"/>
    </source>
</evidence>
<keyword evidence="2" id="KW-1185">Reference proteome</keyword>
<comment type="caution">
    <text evidence="1">The sequence shown here is derived from an EMBL/GenBank/DDBJ whole genome shotgun (WGS) entry which is preliminary data.</text>
</comment>
<proteinExistence type="predicted"/>
<evidence type="ECO:0000313" key="2">
    <source>
        <dbReference type="Proteomes" id="UP001163324"/>
    </source>
</evidence>
<dbReference type="EMBL" id="CM047947">
    <property type="protein sequence ID" value="KAI9896925.1"/>
    <property type="molecule type" value="Genomic_DNA"/>
</dbReference>